<keyword evidence="1" id="KW-0812">Transmembrane</keyword>
<sequence>MVMSFWWVSCLLLIAGLIAWAFAYLNRRAVRNRALFVANTSYLDHLPSVRRAQKTSRVLRLVSVALAGILVLSGALLSGRLASERVETPSFKNRDIVLCLDISGSMLPFDREILESYLELVDGFKGERVGLSIFNSNSRTVFPLTNDYGLIRRELKRGIEALNYNPVAHRLGTAQYSDEDIQKFWDYVGGTYSETYPPSLIGNGVASCGQLFDHAEEERSRFVVLATDNEPGGTGIYELPGAVDTLIERDITMWTFYPGASACQGHCADELKSETERSGGGFWASSDPGAIPAIIAQIQKAQARDMGAIARVIRTDHPAMFFGLCLAMLIGVVLVGWRQR</sequence>
<dbReference type="RefSeq" id="WP_096882802.1">
    <property type="nucleotide sequence ID" value="NZ_CP086002.1"/>
</dbReference>
<organism evidence="3 4">
    <name type="scientific">Dermabacter jinjuensis</name>
    <dbReference type="NCBI Taxonomy" id="1667168"/>
    <lineage>
        <taxon>Bacteria</taxon>
        <taxon>Bacillati</taxon>
        <taxon>Actinomycetota</taxon>
        <taxon>Actinomycetes</taxon>
        <taxon>Micrococcales</taxon>
        <taxon>Dermabacteraceae</taxon>
        <taxon>Dermabacter</taxon>
    </lineage>
</organism>
<feature type="transmembrane region" description="Helical" evidence="1">
    <location>
        <begin position="58"/>
        <end position="77"/>
    </location>
</feature>
<dbReference type="SUPFAM" id="SSF53300">
    <property type="entry name" value="vWA-like"/>
    <property type="match status" value="1"/>
</dbReference>
<evidence type="ECO:0000256" key="1">
    <source>
        <dbReference type="SAM" id="Phobius"/>
    </source>
</evidence>
<proteinExistence type="predicted"/>
<gene>
    <name evidence="3" type="ORF">COP05_04345</name>
</gene>
<protein>
    <recommendedName>
        <fullName evidence="2">VWFA domain-containing protein</fullName>
    </recommendedName>
</protein>
<feature type="transmembrane region" description="Helical" evidence="1">
    <location>
        <begin position="319"/>
        <end position="337"/>
    </location>
</feature>
<feature type="transmembrane region" description="Helical" evidence="1">
    <location>
        <begin position="6"/>
        <end position="25"/>
    </location>
</feature>
<evidence type="ECO:0000259" key="2">
    <source>
        <dbReference type="Pfam" id="PF00092"/>
    </source>
</evidence>
<dbReference type="Pfam" id="PF00092">
    <property type="entry name" value="VWA"/>
    <property type="match status" value="1"/>
</dbReference>
<dbReference type="Proteomes" id="UP000815698">
    <property type="component" value="Chromosome"/>
</dbReference>
<keyword evidence="4" id="KW-1185">Reference proteome</keyword>
<keyword evidence="1" id="KW-1133">Transmembrane helix</keyword>
<keyword evidence="1" id="KW-0472">Membrane</keyword>
<evidence type="ECO:0000313" key="4">
    <source>
        <dbReference type="Proteomes" id="UP000815698"/>
    </source>
</evidence>
<dbReference type="Gene3D" id="3.40.50.410">
    <property type="entry name" value="von Willebrand factor, type A domain"/>
    <property type="match status" value="1"/>
</dbReference>
<accession>A0ABM6PME4</accession>
<name>A0ABM6PME4_9MICO</name>
<dbReference type="InterPro" id="IPR036465">
    <property type="entry name" value="vWFA_dom_sf"/>
</dbReference>
<feature type="domain" description="VWFA" evidence="2">
    <location>
        <begin position="95"/>
        <end position="174"/>
    </location>
</feature>
<reference evidence="3 4" key="1">
    <citation type="journal article" date="2016" name="Int. J. Syst. Evol. Microbiol.">
        <title>Dermabacter jinjuensis sp. nov., a novel species of the genus Dermabacter isolated from a clinical specimen.</title>
        <authorList>
            <person name="Park Y.K."/>
            <person name="Lee K.M."/>
            <person name="Lee W.K."/>
            <person name="Cho M.J."/>
            <person name="Lee H.S."/>
            <person name="Cho Y.G."/>
            <person name="Lee Y.C."/>
            <person name="Lee W.K."/>
            <person name="Seong W.K."/>
            <person name="Hwang K.J."/>
        </authorList>
    </citation>
    <scope>NUCLEOTIDE SEQUENCE [LARGE SCALE GENOMIC DNA]</scope>
    <source>
        <strain evidence="3 4">32T</strain>
    </source>
</reference>
<dbReference type="EMBL" id="CP023482">
    <property type="protein sequence ID" value="ATH96407.1"/>
    <property type="molecule type" value="Genomic_DNA"/>
</dbReference>
<dbReference type="InterPro" id="IPR002035">
    <property type="entry name" value="VWF_A"/>
</dbReference>
<evidence type="ECO:0000313" key="3">
    <source>
        <dbReference type="EMBL" id="ATH96407.1"/>
    </source>
</evidence>